<dbReference type="Gene3D" id="2.60.40.10">
    <property type="entry name" value="Immunoglobulins"/>
    <property type="match status" value="1"/>
</dbReference>
<accession>A0AAD3R1L4</accession>
<feature type="domain" description="Ig-like" evidence="2">
    <location>
        <begin position="14"/>
        <end position="53"/>
    </location>
</feature>
<comment type="caution">
    <text evidence="3">The sequence shown here is derived from an EMBL/GenBank/DDBJ whole genome shotgun (WGS) entry which is preliminary data.</text>
</comment>
<dbReference type="Pfam" id="PF13927">
    <property type="entry name" value="Ig_3"/>
    <property type="match status" value="1"/>
</dbReference>
<dbReference type="SUPFAM" id="SSF48726">
    <property type="entry name" value="Immunoglobulin"/>
    <property type="match status" value="1"/>
</dbReference>
<protein>
    <submittedName>
        <fullName evidence="3">Roundabout homolog 2-like isoform X1</fullName>
    </submittedName>
</protein>
<proteinExistence type="predicted"/>
<feature type="non-terminal residue" evidence="3">
    <location>
        <position position="1"/>
    </location>
</feature>
<evidence type="ECO:0000259" key="2">
    <source>
        <dbReference type="PROSITE" id="PS50835"/>
    </source>
</evidence>
<dbReference type="EMBL" id="BRZM01003996">
    <property type="protein sequence ID" value="GLD53894.1"/>
    <property type="molecule type" value="Genomic_DNA"/>
</dbReference>
<sequence length="84" mass="9180">MNPGRGGTSSDVPPQIASKPRDQITTQGRSVTFQCGTTGNPPPAIFWQKEGSQCKRIVTGWGGGMKKWRRRMGVGVVGWQEVHQ</sequence>
<evidence type="ECO:0000313" key="3">
    <source>
        <dbReference type="EMBL" id="GLD53894.1"/>
    </source>
</evidence>
<dbReference type="InterPro" id="IPR007110">
    <property type="entry name" value="Ig-like_dom"/>
</dbReference>
<keyword evidence="4" id="KW-1185">Reference proteome</keyword>
<dbReference type="Proteomes" id="UP001279410">
    <property type="component" value="Unassembled WGS sequence"/>
</dbReference>
<feature type="region of interest" description="Disordered" evidence="1">
    <location>
        <begin position="1"/>
        <end position="27"/>
    </location>
</feature>
<dbReference type="InterPro" id="IPR036179">
    <property type="entry name" value="Ig-like_dom_sf"/>
</dbReference>
<evidence type="ECO:0000256" key="1">
    <source>
        <dbReference type="SAM" id="MobiDB-lite"/>
    </source>
</evidence>
<name>A0AAD3R1L4_LATJO</name>
<evidence type="ECO:0000313" key="4">
    <source>
        <dbReference type="Proteomes" id="UP001279410"/>
    </source>
</evidence>
<dbReference type="InterPro" id="IPR013783">
    <property type="entry name" value="Ig-like_fold"/>
</dbReference>
<gene>
    <name evidence="3" type="ORF">AKAME5_002838500</name>
</gene>
<dbReference type="PROSITE" id="PS50835">
    <property type="entry name" value="IG_LIKE"/>
    <property type="match status" value="1"/>
</dbReference>
<organism evidence="3 4">
    <name type="scientific">Lates japonicus</name>
    <name type="common">Japanese lates</name>
    <dbReference type="NCBI Taxonomy" id="270547"/>
    <lineage>
        <taxon>Eukaryota</taxon>
        <taxon>Metazoa</taxon>
        <taxon>Chordata</taxon>
        <taxon>Craniata</taxon>
        <taxon>Vertebrata</taxon>
        <taxon>Euteleostomi</taxon>
        <taxon>Actinopterygii</taxon>
        <taxon>Neopterygii</taxon>
        <taxon>Teleostei</taxon>
        <taxon>Neoteleostei</taxon>
        <taxon>Acanthomorphata</taxon>
        <taxon>Carangaria</taxon>
        <taxon>Carangaria incertae sedis</taxon>
        <taxon>Centropomidae</taxon>
        <taxon>Lates</taxon>
    </lineage>
</organism>
<dbReference type="AlphaFoldDB" id="A0AAD3R1L4"/>
<reference evidence="3" key="1">
    <citation type="submission" date="2022-08" db="EMBL/GenBank/DDBJ databases">
        <title>Genome sequencing of akame (Lates japonicus).</title>
        <authorList>
            <person name="Hashiguchi Y."/>
            <person name="Takahashi H."/>
        </authorList>
    </citation>
    <scope>NUCLEOTIDE SEQUENCE</scope>
    <source>
        <strain evidence="3">Kochi</strain>
    </source>
</reference>